<dbReference type="OrthoDB" id="10019757at2759"/>
<protein>
    <recommendedName>
        <fullName evidence="1">G patch domain-containing protein 4</fullName>
    </recommendedName>
</protein>
<proteinExistence type="predicted"/>
<sequence length="273" mass="30570">MIISYQSIEEQFLISEEMADAVEEKSRGLRFAEQQLLRHGWEQGKGLGRDENGISEAIQVKVKCDKGGVGHSQGEQFTFHWWDHIFNKASSNLVVESDQDGIKVKKVMGEEEEGMISNKKPRKAELAKAKLYGRFVKSGTLWSEQADNKPSSSEDSSESEDEDQRLDLSSTTKLSDEALVKACGGRTAHKGARHGLTMSAKLARLEQQELEFLAKYGKKSQTPNITSGETISNSVALSPKGEEPETDEGMGKKKKKKKKTREIKYVRMKQGEW</sequence>
<evidence type="ECO:0000259" key="3">
    <source>
        <dbReference type="PROSITE" id="PS50174"/>
    </source>
</evidence>
<gene>
    <name evidence="4" type="ORF">COCON_G00006650</name>
</gene>
<reference evidence="4" key="1">
    <citation type="journal article" date="2023" name="Science">
        <title>Genome structures resolve the early diversification of teleost fishes.</title>
        <authorList>
            <person name="Parey E."/>
            <person name="Louis A."/>
            <person name="Montfort J."/>
            <person name="Bouchez O."/>
            <person name="Roques C."/>
            <person name="Iampietro C."/>
            <person name="Lluch J."/>
            <person name="Castinel A."/>
            <person name="Donnadieu C."/>
            <person name="Desvignes T."/>
            <person name="Floi Bucao C."/>
            <person name="Jouanno E."/>
            <person name="Wen M."/>
            <person name="Mejri S."/>
            <person name="Dirks R."/>
            <person name="Jansen H."/>
            <person name="Henkel C."/>
            <person name="Chen W.J."/>
            <person name="Zahm M."/>
            <person name="Cabau C."/>
            <person name="Klopp C."/>
            <person name="Thompson A.W."/>
            <person name="Robinson-Rechavi M."/>
            <person name="Braasch I."/>
            <person name="Lecointre G."/>
            <person name="Bobe J."/>
            <person name="Postlethwait J.H."/>
            <person name="Berthelot C."/>
            <person name="Roest Crollius H."/>
            <person name="Guiguen Y."/>
        </authorList>
    </citation>
    <scope>NUCLEOTIDE SEQUENCE</scope>
    <source>
        <strain evidence="4">Concon-B</strain>
    </source>
</reference>
<comment type="caution">
    <text evidence="4">The sequence shown here is derived from an EMBL/GenBank/DDBJ whole genome shotgun (WGS) entry which is preliminary data.</text>
</comment>
<organism evidence="4 5">
    <name type="scientific">Conger conger</name>
    <name type="common">Conger eel</name>
    <name type="synonym">Muraena conger</name>
    <dbReference type="NCBI Taxonomy" id="82655"/>
    <lineage>
        <taxon>Eukaryota</taxon>
        <taxon>Metazoa</taxon>
        <taxon>Chordata</taxon>
        <taxon>Craniata</taxon>
        <taxon>Vertebrata</taxon>
        <taxon>Euteleostomi</taxon>
        <taxon>Actinopterygii</taxon>
        <taxon>Neopterygii</taxon>
        <taxon>Teleostei</taxon>
        <taxon>Anguilliformes</taxon>
        <taxon>Congridae</taxon>
        <taxon>Conger</taxon>
    </lineage>
</organism>
<evidence type="ECO:0000256" key="2">
    <source>
        <dbReference type="SAM" id="MobiDB-lite"/>
    </source>
</evidence>
<feature type="region of interest" description="Disordered" evidence="2">
    <location>
        <begin position="221"/>
        <end position="273"/>
    </location>
</feature>
<dbReference type="AlphaFoldDB" id="A0A9Q1E1P9"/>
<dbReference type="EMBL" id="JAFJMO010000001">
    <property type="protein sequence ID" value="KAJ8288006.1"/>
    <property type="molecule type" value="Genomic_DNA"/>
</dbReference>
<name>A0A9Q1E1P9_CONCO</name>
<dbReference type="PANTHER" id="PTHR23149">
    <property type="entry name" value="G PATCH DOMAIN CONTAINING PROTEIN"/>
    <property type="match status" value="1"/>
</dbReference>
<dbReference type="GO" id="GO:0005730">
    <property type="term" value="C:nucleolus"/>
    <property type="evidence" value="ECO:0007669"/>
    <property type="project" value="TreeGrafter"/>
</dbReference>
<feature type="compositionally biased region" description="Basic residues" evidence="2">
    <location>
        <begin position="252"/>
        <end position="261"/>
    </location>
</feature>
<evidence type="ECO:0000256" key="1">
    <source>
        <dbReference type="ARBA" id="ARBA00040365"/>
    </source>
</evidence>
<keyword evidence="5" id="KW-1185">Reference proteome</keyword>
<dbReference type="SMART" id="SM00443">
    <property type="entry name" value="G_patch"/>
    <property type="match status" value="1"/>
</dbReference>
<dbReference type="InterPro" id="IPR050656">
    <property type="entry name" value="PINX1"/>
</dbReference>
<feature type="region of interest" description="Disordered" evidence="2">
    <location>
        <begin position="143"/>
        <end position="171"/>
    </location>
</feature>
<evidence type="ECO:0000313" key="4">
    <source>
        <dbReference type="EMBL" id="KAJ8288006.1"/>
    </source>
</evidence>
<dbReference type="PROSITE" id="PS50174">
    <property type="entry name" value="G_PATCH"/>
    <property type="match status" value="1"/>
</dbReference>
<feature type="domain" description="G-patch" evidence="3">
    <location>
        <begin position="28"/>
        <end position="74"/>
    </location>
</feature>
<dbReference type="InterPro" id="IPR000467">
    <property type="entry name" value="G_patch_dom"/>
</dbReference>
<accession>A0A9Q1E1P9</accession>
<evidence type="ECO:0000313" key="5">
    <source>
        <dbReference type="Proteomes" id="UP001152803"/>
    </source>
</evidence>
<feature type="compositionally biased region" description="Basic and acidic residues" evidence="2">
    <location>
        <begin position="262"/>
        <end position="273"/>
    </location>
</feature>
<dbReference type="Proteomes" id="UP001152803">
    <property type="component" value="Unassembled WGS sequence"/>
</dbReference>
<feature type="compositionally biased region" description="Polar residues" evidence="2">
    <location>
        <begin position="221"/>
        <end position="236"/>
    </location>
</feature>
<dbReference type="GO" id="GO:0003676">
    <property type="term" value="F:nucleic acid binding"/>
    <property type="evidence" value="ECO:0007669"/>
    <property type="project" value="InterPro"/>
</dbReference>
<dbReference type="Pfam" id="PF01585">
    <property type="entry name" value="G-patch"/>
    <property type="match status" value="1"/>
</dbReference>
<feature type="compositionally biased region" description="Acidic residues" evidence="2">
    <location>
        <begin position="155"/>
        <end position="164"/>
    </location>
</feature>
<dbReference type="PANTHER" id="PTHR23149:SF9">
    <property type="entry name" value="G PATCH DOMAIN-CONTAINING PROTEIN 4"/>
    <property type="match status" value="1"/>
</dbReference>